<dbReference type="EMBL" id="KN832014">
    <property type="protein sequence ID" value="KIN98558.1"/>
    <property type="molecule type" value="Genomic_DNA"/>
</dbReference>
<reference evidence="1 2" key="1">
    <citation type="submission" date="2014-04" db="EMBL/GenBank/DDBJ databases">
        <authorList>
            <consortium name="DOE Joint Genome Institute"/>
            <person name="Kuo A."/>
            <person name="Kohler A."/>
            <person name="Costa M.D."/>
            <person name="Nagy L.G."/>
            <person name="Floudas D."/>
            <person name="Copeland A."/>
            <person name="Barry K.W."/>
            <person name="Cichocki N."/>
            <person name="Veneault-Fourrey C."/>
            <person name="LaButti K."/>
            <person name="Lindquist E.A."/>
            <person name="Lipzen A."/>
            <person name="Lundell T."/>
            <person name="Morin E."/>
            <person name="Murat C."/>
            <person name="Sun H."/>
            <person name="Tunlid A."/>
            <person name="Henrissat B."/>
            <person name="Grigoriev I.V."/>
            <person name="Hibbett D.S."/>
            <person name="Martin F."/>
            <person name="Nordberg H.P."/>
            <person name="Cantor M.N."/>
            <person name="Hua S.X."/>
        </authorList>
    </citation>
    <scope>NUCLEOTIDE SEQUENCE [LARGE SCALE GENOMIC DNA]</scope>
    <source>
        <strain evidence="1 2">Marx 270</strain>
    </source>
</reference>
<reference evidence="2" key="2">
    <citation type="submission" date="2015-01" db="EMBL/GenBank/DDBJ databases">
        <title>Evolutionary Origins and Diversification of the Mycorrhizal Mutualists.</title>
        <authorList>
            <consortium name="DOE Joint Genome Institute"/>
            <consortium name="Mycorrhizal Genomics Consortium"/>
            <person name="Kohler A."/>
            <person name="Kuo A."/>
            <person name="Nagy L.G."/>
            <person name="Floudas D."/>
            <person name="Copeland A."/>
            <person name="Barry K.W."/>
            <person name="Cichocki N."/>
            <person name="Veneault-Fourrey C."/>
            <person name="LaButti K."/>
            <person name="Lindquist E.A."/>
            <person name="Lipzen A."/>
            <person name="Lundell T."/>
            <person name="Morin E."/>
            <person name="Murat C."/>
            <person name="Riley R."/>
            <person name="Ohm R."/>
            <person name="Sun H."/>
            <person name="Tunlid A."/>
            <person name="Henrissat B."/>
            <person name="Grigoriev I.V."/>
            <person name="Hibbett D.S."/>
            <person name="Martin F."/>
        </authorList>
    </citation>
    <scope>NUCLEOTIDE SEQUENCE [LARGE SCALE GENOMIC DNA]</scope>
    <source>
        <strain evidence="2">Marx 270</strain>
    </source>
</reference>
<gene>
    <name evidence="1" type="ORF">M404DRAFT_1005237</name>
</gene>
<sequence>MRGLMPSATSENARYAKHFQCTIYKRKSVVFAPRNPWRCNTGVFPPVFMALLHP</sequence>
<name>A0A0C3NTJ9_PISTI</name>
<organism evidence="1 2">
    <name type="scientific">Pisolithus tinctorius Marx 270</name>
    <dbReference type="NCBI Taxonomy" id="870435"/>
    <lineage>
        <taxon>Eukaryota</taxon>
        <taxon>Fungi</taxon>
        <taxon>Dikarya</taxon>
        <taxon>Basidiomycota</taxon>
        <taxon>Agaricomycotina</taxon>
        <taxon>Agaricomycetes</taxon>
        <taxon>Agaricomycetidae</taxon>
        <taxon>Boletales</taxon>
        <taxon>Sclerodermatineae</taxon>
        <taxon>Pisolithaceae</taxon>
        <taxon>Pisolithus</taxon>
    </lineage>
</organism>
<protein>
    <submittedName>
        <fullName evidence="1">Uncharacterized protein</fullName>
    </submittedName>
</protein>
<feature type="non-terminal residue" evidence="1">
    <location>
        <position position="54"/>
    </location>
</feature>
<dbReference type="HOGENOM" id="CLU_3056143_0_0_1"/>
<dbReference type="InParanoid" id="A0A0C3NTJ9"/>
<dbReference type="Proteomes" id="UP000054217">
    <property type="component" value="Unassembled WGS sequence"/>
</dbReference>
<evidence type="ECO:0000313" key="1">
    <source>
        <dbReference type="EMBL" id="KIN98558.1"/>
    </source>
</evidence>
<evidence type="ECO:0000313" key="2">
    <source>
        <dbReference type="Proteomes" id="UP000054217"/>
    </source>
</evidence>
<accession>A0A0C3NTJ9</accession>
<dbReference type="AlphaFoldDB" id="A0A0C3NTJ9"/>
<proteinExistence type="predicted"/>
<keyword evidence="2" id="KW-1185">Reference proteome</keyword>